<dbReference type="Pfam" id="PF02515">
    <property type="entry name" value="CoA_transf_3"/>
    <property type="match status" value="1"/>
</dbReference>
<dbReference type="Gene3D" id="3.30.1540.10">
    <property type="entry name" value="formyl-coa transferase, domain 3"/>
    <property type="match status" value="1"/>
</dbReference>
<dbReference type="EMBL" id="DF820464">
    <property type="protein sequence ID" value="GAK56444.1"/>
    <property type="molecule type" value="Genomic_DNA"/>
</dbReference>
<dbReference type="InterPro" id="IPR023606">
    <property type="entry name" value="CoA-Trfase_III_dom_1_sf"/>
</dbReference>
<protein>
    <submittedName>
        <fullName evidence="2">Putative formyl-CoA transferase</fullName>
    </submittedName>
</protein>
<dbReference type="eggNOG" id="COG1804">
    <property type="taxonomic scope" value="Bacteria"/>
</dbReference>
<dbReference type="PANTHER" id="PTHR48207:SF3">
    <property type="entry name" value="SUCCINATE--HYDROXYMETHYLGLUTARATE COA-TRANSFERASE"/>
    <property type="match status" value="1"/>
</dbReference>
<dbReference type="InterPro" id="IPR050483">
    <property type="entry name" value="CoA-transferase_III_domain"/>
</dbReference>
<gene>
    <name evidence="2" type="ORF">U27_03406</name>
</gene>
<dbReference type="HOGENOM" id="CLU_033975_0_0_0"/>
<organism evidence="2">
    <name type="scientific">Vecturithrix granuli</name>
    <dbReference type="NCBI Taxonomy" id="1499967"/>
    <lineage>
        <taxon>Bacteria</taxon>
        <taxon>Candidatus Moduliflexota</taxon>
        <taxon>Candidatus Vecturitrichia</taxon>
        <taxon>Candidatus Vecturitrichales</taxon>
        <taxon>Candidatus Vecturitrichaceae</taxon>
        <taxon>Candidatus Vecturithrix</taxon>
    </lineage>
</organism>
<dbReference type="InterPro" id="IPR044855">
    <property type="entry name" value="CoA-Trfase_III_dom3_sf"/>
</dbReference>
<dbReference type="PANTHER" id="PTHR48207">
    <property type="entry name" value="SUCCINATE--HYDROXYMETHYLGLUTARATE COA-TRANSFERASE"/>
    <property type="match status" value="1"/>
</dbReference>
<reference evidence="2" key="1">
    <citation type="journal article" date="2015" name="PeerJ">
        <title>First genomic representation of candidate bacterial phylum KSB3 points to enhanced environmental sensing as a trigger of wastewater bulking.</title>
        <authorList>
            <person name="Sekiguchi Y."/>
            <person name="Ohashi A."/>
            <person name="Parks D.H."/>
            <person name="Yamauchi T."/>
            <person name="Tyson G.W."/>
            <person name="Hugenholtz P."/>
        </authorList>
    </citation>
    <scope>NUCLEOTIDE SEQUENCE [LARGE SCALE GENOMIC DNA]</scope>
</reference>
<name>A0A081BVT9_VECG1</name>
<dbReference type="Gene3D" id="3.40.50.10540">
    <property type="entry name" value="Crotonobetainyl-coa:carnitine coa-transferase, domain 1"/>
    <property type="match status" value="1"/>
</dbReference>
<dbReference type="InterPro" id="IPR003673">
    <property type="entry name" value="CoA-Trfase_fam_III"/>
</dbReference>
<dbReference type="STRING" id="1499967.U27_03406"/>
<dbReference type="SUPFAM" id="SSF89796">
    <property type="entry name" value="CoA-transferase family III (CaiB/BaiF)"/>
    <property type="match status" value="1"/>
</dbReference>
<evidence type="ECO:0000256" key="1">
    <source>
        <dbReference type="ARBA" id="ARBA00022679"/>
    </source>
</evidence>
<dbReference type="GO" id="GO:0008410">
    <property type="term" value="F:CoA-transferase activity"/>
    <property type="evidence" value="ECO:0007669"/>
    <property type="project" value="TreeGrafter"/>
</dbReference>
<proteinExistence type="predicted"/>
<evidence type="ECO:0000313" key="3">
    <source>
        <dbReference type="Proteomes" id="UP000030661"/>
    </source>
</evidence>
<accession>A0A081BVT9</accession>
<keyword evidence="3" id="KW-1185">Reference proteome</keyword>
<keyword evidence="1 2" id="KW-0808">Transferase</keyword>
<sequence length="396" mass="44102">MPKPLGQVKVLDLTRVLAGPYCTMLLKELGAEIIKVEVPMIGDDARHFGPFKNNKSLYFMSINHGKESISINLKTEQGKRILRELVQQVDVLVENFRPGTMEKLGLGYELLKELNPRLIYAASSGFGHTGPDSQKPAYDMLVQAMGGIISITGWPDSPPTRVGMSIGDITASLFTAIGICSALYQREHTGQGQKIDVGMLDCQVAILENALVRYQVDGVPPKPLGNRHPTITPFQAFKAKDDYIVIPVGNDNLWKIFCQAIGREDLIEHEQFLTNKLRTEHLETLIPLLEAEIIKKTVAEWSDIFERVGLPHSPINTIDKVMTNRQILARNMIVEIEDKDVGAIKIAGNPIKMTSIEEETTRKPAPEIGEHTDKILKTFLGYSDEQIAELRQEGVI</sequence>
<dbReference type="Proteomes" id="UP000030661">
    <property type="component" value="Unassembled WGS sequence"/>
</dbReference>
<dbReference type="AlphaFoldDB" id="A0A081BVT9"/>
<evidence type="ECO:0000313" key="2">
    <source>
        <dbReference type="EMBL" id="GAK56444.1"/>
    </source>
</evidence>